<keyword evidence="3" id="KW-1185">Reference proteome</keyword>
<reference evidence="2 3" key="1">
    <citation type="submission" date="2019-04" db="EMBL/GenBank/DDBJ databases">
        <title>Friends and foes A comparative genomics study of 23 Aspergillus species from section Flavi.</title>
        <authorList>
            <consortium name="DOE Joint Genome Institute"/>
            <person name="Kjaerbolling I."/>
            <person name="Vesth T."/>
            <person name="Frisvad J.C."/>
            <person name="Nybo J.L."/>
            <person name="Theobald S."/>
            <person name="Kildgaard S."/>
            <person name="Isbrandt T."/>
            <person name="Kuo A."/>
            <person name="Sato A."/>
            <person name="Lyhne E.K."/>
            <person name="Kogle M.E."/>
            <person name="Wiebenga A."/>
            <person name="Kun R.S."/>
            <person name="Lubbers R.J."/>
            <person name="Makela M.R."/>
            <person name="Barry K."/>
            <person name="Chovatia M."/>
            <person name="Clum A."/>
            <person name="Daum C."/>
            <person name="Haridas S."/>
            <person name="He G."/>
            <person name="LaButti K."/>
            <person name="Lipzen A."/>
            <person name="Mondo S."/>
            <person name="Riley R."/>
            <person name="Salamov A."/>
            <person name="Simmons B.A."/>
            <person name="Magnuson J.K."/>
            <person name="Henrissat B."/>
            <person name="Mortensen U.H."/>
            <person name="Larsen T.O."/>
            <person name="Devries R.P."/>
            <person name="Grigoriev I.V."/>
            <person name="Machida M."/>
            <person name="Baker S.E."/>
            <person name="Andersen M.R."/>
        </authorList>
    </citation>
    <scope>NUCLEOTIDE SEQUENCE [LARGE SCALE GENOMIC DNA]</scope>
    <source>
        <strain evidence="2 3">IBT 18842</strain>
    </source>
</reference>
<evidence type="ECO:0000256" key="1">
    <source>
        <dbReference type="SAM" id="SignalP"/>
    </source>
</evidence>
<evidence type="ECO:0008006" key="4">
    <source>
        <dbReference type="Google" id="ProtNLM"/>
    </source>
</evidence>
<dbReference type="Proteomes" id="UP000325780">
    <property type="component" value="Unassembled WGS sequence"/>
</dbReference>
<gene>
    <name evidence="2" type="ORF">BDV25DRAFT_137131</name>
</gene>
<feature type="signal peptide" evidence="1">
    <location>
        <begin position="1"/>
        <end position="20"/>
    </location>
</feature>
<evidence type="ECO:0000313" key="3">
    <source>
        <dbReference type="Proteomes" id="UP000325780"/>
    </source>
</evidence>
<dbReference type="EMBL" id="ML742042">
    <property type="protein sequence ID" value="KAE8153226.1"/>
    <property type="molecule type" value="Genomic_DNA"/>
</dbReference>
<accession>A0A5N6U3Q7</accession>
<proteinExistence type="predicted"/>
<organism evidence="2 3">
    <name type="scientific">Aspergillus avenaceus</name>
    <dbReference type="NCBI Taxonomy" id="36643"/>
    <lineage>
        <taxon>Eukaryota</taxon>
        <taxon>Fungi</taxon>
        <taxon>Dikarya</taxon>
        <taxon>Ascomycota</taxon>
        <taxon>Pezizomycotina</taxon>
        <taxon>Eurotiomycetes</taxon>
        <taxon>Eurotiomycetidae</taxon>
        <taxon>Eurotiales</taxon>
        <taxon>Aspergillaceae</taxon>
        <taxon>Aspergillus</taxon>
        <taxon>Aspergillus subgen. Circumdati</taxon>
    </lineage>
</organism>
<protein>
    <recommendedName>
        <fullName evidence="4">Invertebrate defensins family profile domain-containing protein</fullName>
    </recommendedName>
</protein>
<evidence type="ECO:0000313" key="2">
    <source>
        <dbReference type="EMBL" id="KAE8153226.1"/>
    </source>
</evidence>
<feature type="chain" id="PRO_5024954582" description="Invertebrate defensins family profile domain-containing protein" evidence="1">
    <location>
        <begin position="21"/>
        <end position="76"/>
    </location>
</feature>
<dbReference type="AlphaFoldDB" id="A0A5N6U3Q7"/>
<sequence>MKLLLLSVLLTMLSLPNVLATPMPDEISPIESNRTEFDLEPNAKCDGHCLRHWCHCHNPRRFCRCGSWAPGPCTCG</sequence>
<keyword evidence="1" id="KW-0732">Signal</keyword>
<name>A0A5N6U3Q7_ASPAV</name>